<protein>
    <submittedName>
        <fullName evidence="11">MYLK protein</fullName>
    </submittedName>
</protein>
<keyword evidence="4" id="KW-0677">Repeat</keyword>
<dbReference type="SUPFAM" id="SSF46966">
    <property type="entry name" value="Spectrin repeat"/>
    <property type="match status" value="4"/>
</dbReference>
<dbReference type="SMART" id="SM00409">
    <property type="entry name" value="IG"/>
    <property type="match status" value="4"/>
</dbReference>
<dbReference type="CDD" id="cd00176">
    <property type="entry name" value="SPEC"/>
    <property type="match status" value="2"/>
</dbReference>
<dbReference type="GO" id="GO:0055013">
    <property type="term" value="P:cardiac muscle cell development"/>
    <property type="evidence" value="ECO:0007669"/>
    <property type="project" value="UniProtKB-ARBA"/>
</dbReference>
<feature type="domain" description="Immunoglobulin subtype 2" evidence="9">
    <location>
        <begin position="1510"/>
        <end position="1577"/>
    </location>
</feature>
<dbReference type="Pfam" id="PF13927">
    <property type="entry name" value="Ig_3"/>
    <property type="match status" value="1"/>
</dbReference>
<keyword evidence="6" id="KW-0393">Immunoglobulin domain</keyword>
<gene>
    <name evidence="11" type="primary">MYLK</name>
    <name evidence="11" type="ORF">BLAG_LOCUS10821</name>
</gene>
<dbReference type="PANTHER" id="PTHR47633">
    <property type="entry name" value="IMMUNOGLOBULIN"/>
    <property type="match status" value="1"/>
</dbReference>
<feature type="domain" description="Immunoglobulin" evidence="10">
    <location>
        <begin position="1293"/>
        <end position="1377"/>
    </location>
</feature>
<feature type="domain" description="Immunoglobulin" evidence="10">
    <location>
        <begin position="1618"/>
        <end position="1711"/>
    </location>
</feature>
<evidence type="ECO:0000256" key="2">
    <source>
        <dbReference type="ARBA" id="ARBA00006692"/>
    </source>
</evidence>
<feature type="region of interest" description="Disordered" evidence="8">
    <location>
        <begin position="469"/>
        <end position="511"/>
    </location>
</feature>
<feature type="domain" description="Immunoglobulin subtype 2" evidence="9">
    <location>
        <begin position="1299"/>
        <end position="1366"/>
    </location>
</feature>
<dbReference type="OrthoDB" id="6612025at2759"/>
<evidence type="ECO:0000259" key="10">
    <source>
        <dbReference type="SMART" id="SM00409"/>
    </source>
</evidence>
<dbReference type="FunFam" id="2.60.40.10:FF:000345">
    <property type="entry name" value="Muscle M-line assembly protein unc-89"/>
    <property type="match status" value="1"/>
</dbReference>
<proteinExistence type="inferred from homology"/>
<feature type="domain" description="Immunoglobulin" evidence="10">
    <location>
        <begin position="1394"/>
        <end position="1479"/>
    </location>
</feature>
<dbReference type="InterPro" id="IPR002017">
    <property type="entry name" value="Spectrin_repeat"/>
</dbReference>
<keyword evidence="12" id="KW-1185">Reference proteome</keyword>
<comment type="subcellular location">
    <subcellularLocation>
        <location evidence="1">Cytoplasm</location>
        <location evidence="1">Myofibril</location>
    </subcellularLocation>
</comment>
<dbReference type="Pfam" id="PF07679">
    <property type="entry name" value="I-set"/>
    <property type="match status" value="3"/>
</dbReference>
<feature type="coiled-coil region" evidence="7">
    <location>
        <begin position="423"/>
        <end position="457"/>
    </location>
</feature>
<dbReference type="Gene3D" id="2.60.40.10">
    <property type="entry name" value="Immunoglobulins"/>
    <property type="match status" value="4"/>
</dbReference>
<keyword evidence="5" id="KW-1015">Disulfide bond</keyword>
<evidence type="ECO:0000313" key="11">
    <source>
        <dbReference type="EMBL" id="CAH1249860.1"/>
    </source>
</evidence>
<evidence type="ECO:0000256" key="8">
    <source>
        <dbReference type="SAM" id="MobiDB-lite"/>
    </source>
</evidence>
<dbReference type="SMART" id="SM00150">
    <property type="entry name" value="SPEC"/>
    <property type="match status" value="5"/>
</dbReference>
<dbReference type="InterPro" id="IPR056701">
    <property type="entry name" value="DUF7799"/>
</dbReference>
<keyword evidence="7" id="KW-0175">Coiled coil</keyword>
<evidence type="ECO:0000256" key="1">
    <source>
        <dbReference type="ARBA" id="ARBA00004657"/>
    </source>
</evidence>
<evidence type="ECO:0000313" key="12">
    <source>
        <dbReference type="Proteomes" id="UP000838412"/>
    </source>
</evidence>
<organism evidence="11 12">
    <name type="scientific">Branchiostoma lanceolatum</name>
    <name type="common">Common lancelet</name>
    <name type="synonym">Amphioxus lanceolatum</name>
    <dbReference type="NCBI Taxonomy" id="7740"/>
    <lineage>
        <taxon>Eukaryota</taxon>
        <taxon>Metazoa</taxon>
        <taxon>Chordata</taxon>
        <taxon>Cephalochordata</taxon>
        <taxon>Leptocardii</taxon>
        <taxon>Amphioxiformes</taxon>
        <taxon>Branchiostomatidae</taxon>
        <taxon>Branchiostoma</taxon>
    </lineage>
</organism>
<dbReference type="InterPro" id="IPR003599">
    <property type="entry name" value="Ig_sub"/>
</dbReference>
<evidence type="ECO:0000259" key="9">
    <source>
        <dbReference type="SMART" id="SM00408"/>
    </source>
</evidence>
<evidence type="ECO:0000256" key="4">
    <source>
        <dbReference type="ARBA" id="ARBA00022737"/>
    </source>
</evidence>
<evidence type="ECO:0000256" key="7">
    <source>
        <dbReference type="SAM" id="Coils"/>
    </source>
</evidence>
<comment type="similarity">
    <text evidence="2">Belongs to the protein kinase superfamily. CAMK Ser/Thr protein kinase family.</text>
</comment>
<dbReference type="FunFam" id="2.60.40.10:FF:000107">
    <property type="entry name" value="Myosin, light chain kinase a"/>
    <property type="match status" value="1"/>
</dbReference>
<feature type="domain" description="Immunoglobulin subtype 2" evidence="9">
    <location>
        <begin position="1400"/>
        <end position="1468"/>
    </location>
</feature>
<dbReference type="Gene3D" id="1.20.58.60">
    <property type="match status" value="5"/>
</dbReference>
<dbReference type="InterPro" id="IPR058157">
    <property type="entry name" value="Spectrin_met"/>
</dbReference>
<feature type="domain" description="Immunoglobulin" evidence="10">
    <location>
        <begin position="1504"/>
        <end position="1588"/>
    </location>
</feature>
<feature type="domain" description="Immunoglobulin subtype 2" evidence="9">
    <location>
        <begin position="1624"/>
        <end position="1700"/>
    </location>
</feature>
<dbReference type="EMBL" id="OV696702">
    <property type="protein sequence ID" value="CAH1249860.1"/>
    <property type="molecule type" value="Genomic_DNA"/>
</dbReference>
<dbReference type="Proteomes" id="UP000838412">
    <property type="component" value="Chromosome 17"/>
</dbReference>
<reference evidence="11" key="1">
    <citation type="submission" date="2022-01" db="EMBL/GenBank/DDBJ databases">
        <authorList>
            <person name="Braso-Vives M."/>
        </authorList>
    </citation>
    <scope>NUCLEOTIDE SEQUENCE</scope>
</reference>
<name>A0A8J9ZA16_BRALA</name>
<dbReference type="InterPro" id="IPR013783">
    <property type="entry name" value="Ig-like_fold"/>
</dbReference>
<feature type="compositionally biased region" description="Basic and acidic residues" evidence="8">
    <location>
        <begin position="469"/>
        <end position="486"/>
    </location>
</feature>
<dbReference type="SUPFAM" id="SSF48726">
    <property type="entry name" value="Immunoglobulin"/>
    <property type="match status" value="4"/>
</dbReference>
<feature type="coiled-coil region" evidence="7">
    <location>
        <begin position="1042"/>
        <end position="1069"/>
    </location>
</feature>
<dbReference type="InterPro" id="IPR003598">
    <property type="entry name" value="Ig_sub2"/>
</dbReference>
<dbReference type="InterPro" id="IPR013098">
    <property type="entry name" value="Ig_I-set"/>
</dbReference>
<dbReference type="PANTHER" id="PTHR47633:SF4">
    <property type="entry name" value="MYOPALLADIN ISOFORM X1"/>
    <property type="match status" value="1"/>
</dbReference>
<dbReference type="Pfam" id="PF00435">
    <property type="entry name" value="Spectrin"/>
    <property type="match status" value="2"/>
</dbReference>
<dbReference type="GO" id="GO:0031672">
    <property type="term" value="C:A band"/>
    <property type="evidence" value="ECO:0007669"/>
    <property type="project" value="UniProtKB-ARBA"/>
</dbReference>
<dbReference type="SMART" id="SM00408">
    <property type="entry name" value="IGc2"/>
    <property type="match status" value="4"/>
</dbReference>
<dbReference type="InterPro" id="IPR036179">
    <property type="entry name" value="Ig-like_dom_sf"/>
</dbReference>
<dbReference type="FunFam" id="2.60.40.10:FF:000032">
    <property type="entry name" value="palladin isoform X1"/>
    <property type="match status" value="1"/>
</dbReference>
<sequence>METSVNGQVNGDGANNGASTTISTIVVQSGKGKIVVAVLRSLQDIQLRIADAMPGLLEVGRSLEEAKRLKKQHEDLMGKLKGKQGHVNELLHQADNVVINKEPDLDVYEAMAESLGEAWKDLNAQLEDRRLLLDAAILFHESFTDKLNMAHRLFSPLTLPQDVDTIRLQLQKHHQTKKEILEASMETMNRGQVLLDRMQDMGSHIESRHATTAACYGVEHMLENLHDRRRHMEEVWALQKLRLEKSLQLCIWKQEVNDVTAFYKSQGESYMNASNLGENAPATQILIDLHREITDKAKPMYDQVKRLLRVAESFIVGGHYDSPTIQSMAGNLHVQWETFMDRLDRRTKYLQLAFDFYQQAGEAIKKLESIDIQLSVQTRQADSTAKLAMLHASLAHEILETVSPPLRDGYILIDLIGRGKPQLAGIEQKVDELEGWKKELEERCQAHLEDAQQKGEMFLVFQERHAHVRREGGREGGRERGREGRDVPGLPGETCTCKEGGREGGGGGMDGEQCGKEREEIFLLFTWLTGVVDTFLAMHADLGTILPAALEFLSNHERLEKDMKDREPQVDIVLQAAEEFMKTGAVEAHECDVKTRDIQAHWGRVGRVVRKRISLGAIYVAFHKLARRLANEMDDLDELLKRIPTDGTKGLEIAIHRHDDQWKEVQEAFTVMERKGREFLSEVKLVRDDPQLDTERAVLCVETLLEHFGERKRMIQDQRTSWQQKLQAEEEFKQDWLRFMEEVRKTIEWIVSLEREIFPSSGADLGTNLEDAADLQDKLRKFLPTAEKTSDVVEGHVKMAEMLGVRGETGPQKESLIMLNIALAPPHRKPKTSDVVEGHVKTAEMLAARGETGPQKESLIMLNIALALPHRKPKTSDVVEGHVKTAEMLAARGETGPQKESLIMDLLRVHQRFQARLAEYILLLEMAIAFFDNINKLNMLIDKTDKDFKQMSPQSAKQVEDFLRQHEAVKKDVTKVFNHTTDSGEKIVVRVRENDGVDAARVTVEQALTMLDMRRIQWLKEWEEHRRRLEQGIKMCQLLKDIEKLRGQLSELVEQLQEFQAQLKEAKTTHTISIIMQKFEDFTSQVTAFRYRFEGLSGQVDEALKEGWDNLAPLLSQRKELRDQWQRFLQDFDTFGTRLPLAQQLFANMQEIELWLVETTKMLFELEQQARAVKTKEEAKALLPPVEQKAKEAEMQDGRVRYVSELSFRVHGKDEGEKATRHVVVQFHEVRETITYVRTEIKTKIQTLPSKHDLDMKPQIEVIKKVETPTKFELPSPPPPKKKVVPPSFAQKLTSAVVDEGSPFRFECRVEGDPTPAITWYKDNDNIASSSIYETAFINNVASLTIAEVFVEDEARYMCKASNPGGQAICSAKLTVKALETEPPPQSPVLNLNLQDIQVMEGEEITLVVKVTAYPQPDVYWFCDGQPVKESSGVRIVLQGVDTFSLVIKEAYPEDSGTYSFLAKNAHGEAHGSCRVTVERYAETTDTELMSDSEHVAPTVYETLRDRDVLEGSKIRMDCVIIGTPEPEIIWYFKDKPLKESHNKMLLFEGDKCSLVINEARYNDRGEYKCVAINPAGKAETAMTLEVEPLPATDQYLTDESKMAPKKPDIPPVFVQNFEERIYYEGAEARLTCRVQGRPAPTVTWYKDDVQVTWYKDDVQVVPTGHIRIVQIGDTHSVMFKHVGEEDYGIYMCVAANRAGSVSRCGHVSLKA</sequence>
<keyword evidence="3" id="KW-0963">Cytoplasm</keyword>
<accession>A0A8J9ZA16</accession>
<evidence type="ECO:0000256" key="6">
    <source>
        <dbReference type="ARBA" id="ARBA00023319"/>
    </source>
</evidence>
<dbReference type="Pfam" id="PF25075">
    <property type="entry name" value="DUF7799"/>
    <property type="match status" value="1"/>
</dbReference>
<dbReference type="InterPro" id="IPR018159">
    <property type="entry name" value="Spectrin/alpha-actinin"/>
</dbReference>
<dbReference type="Pfam" id="PF25101">
    <property type="entry name" value="Spectrin_7"/>
    <property type="match status" value="1"/>
</dbReference>
<evidence type="ECO:0000256" key="3">
    <source>
        <dbReference type="ARBA" id="ARBA00022490"/>
    </source>
</evidence>
<evidence type="ECO:0000256" key="5">
    <source>
        <dbReference type="ARBA" id="ARBA00023157"/>
    </source>
</evidence>
<dbReference type="FunFam" id="2.60.40.10:FF:000080">
    <property type="entry name" value="Myosin light chain kinase, smooth muscle"/>
    <property type="match status" value="1"/>
</dbReference>